<dbReference type="EMBL" id="DF238771">
    <property type="protein sequence ID" value="GAC93016.1"/>
    <property type="molecule type" value="Genomic_DNA"/>
</dbReference>
<dbReference type="GO" id="GO:0005737">
    <property type="term" value="C:cytoplasm"/>
    <property type="evidence" value="ECO:0007669"/>
    <property type="project" value="TreeGrafter"/>
</dbReference>
<dbReference type="InterPro" id="IPR052456">
    <property type="entry name" value="CTLH_complex_component"/>
</dbReference>
<dbReference type="SUPFAM" id="SSF117281">
    <property type="entry name" value="Kelch motif"/>
    <property type="match status" value="2"/>
</dbReference>
<evidence type="ECO:0000259" key="3">
    <source>
        <dbReference type="Pfam" id="PF06588"/>
    </source>
</evidence>
<dbReference type="RefSeq" id="XP_012186603.1">
    <property type="nucleotide sequence ID" value="XM_012331213.1"/>
</dbReference>
<feature type="domain" description="Muskelin N-terminal" evidence="3">
    <location>
        <begin position="261"/>
        <end position="356"/>
    </location>
</feature>
<dbReference type="InterPro" id="IPR006652">
    <property type="entry name" value="Kelch_1"/>
</dbReference>
<dbReference type="Proteomes" id="UP000014071">
    <property type="component" value="Unassembled WGS sequence"/>
</dbReference>
<dbReference type="STRING" id="1305764.R9NWV6"/>
<gene>
    <name evidence="4" type="ORF">PHSY_000577</name>
</gene>
<sequence length="1505" mass="160605">MKAVPMLVVARTAATPENWRHIRFSGLGPGPLRAAIGDADACCSCTLRSHRPPPRSPRPSSTRRPCRSTTPPPSLQAALRSRHGIPRRLRVFDLPYRSPSLRQLHIAPCILLRFSVPTHNTARDTDMTSAGAAKDTSNGVAPLQQLLSSANAPLRYTIAQASSWSGTYHPSNILHNRPHEMYSRWSGSSQHAVNSASNAATSSTGTGMGVNPSSYLTNSSNPALASTNNLVPPSSSSNASSPSSSAATLAGGPSASSRRTPNAPVASGTPNGQSQKQYIILKLDKLSIVRSITFGKYHKPHPCNLRDFKVYGATSIDSLLPSSSVNGRPPASKRLLRGGLKNDAVPETFELRWLEDAATGSGSGSSIEASTFLPADGEPDRRSATTALVNTGNAVPFAIRYVKIVPLAAHTPNYNFSIWHVALAGVSEPALVSRVARSYEQHRESTATRLILKHLREHGHHTAFQALLQSSRLAPPPSGEAPKQQPKLLPYSPYRPFEHPLLTTLFDALVRRGSWDEVELCLNRAAYGDLVDPANSGSTTPMSPGGSIGVASASIASLSRSGVWTQPWQKCMFSSYISRQIPKASWSQIHPSVLPSNATNSAASAPKPAATAPSGRGGHAMVFDADKGIAYLFGGWDGQRDLSDLWAYHVSDNRWRLISADTQLQGGPSPRSCHKMCLDEKSGCIYLLGRYIDYDSAHHSEAVPADSMAHVARSAGAASSLAALPVTPSSSTARTTRANFLARYPESIARDIHMILADSSSQTDDVGMEGAGVGGQSPAARAISTTGATGSRGSTPAPASNSEASPLLMGGALADSIGRSPRASSRLQSSVRSDSQQRPPSLSSPPGREADFFRFSTRAERWERLSADTYADGGPKLIFDHGLVIDAQNQMMYVFGGRVTDPDPAKFEFSGMWRYDIIQRSWTFLFDDRTSNGAKILSRSGHSMLLDSGRPGASGISPSHTRQIWILGGQRGASATFLADMYTYNLATGAVREVSRNTAQNGPEAAFTQRATIDVAAREISVFIGLIGGRNERKRSAFWIYSIPRSSWRKVYQYEGGKQSEFASEAISGPSVPGLGLHGGDDSLLGTSDALDVDGELEGEEVPESGPLQALPSYSDEMNTDDEEMPIEPPANSWTAYAGANTPEPLGGASSHATTAVLSASSPSMTHANRARIGTGQGAGNAPQATEPQPRYAAQLVFDDRKKVYYLHGGNPEDASDRSYRLDDFWRLTLLRPTPGEILRRAKFRVRRQRFLEMTRNLAPVMNDSDEDVTGAVASSSPPPAAVPTTSGFALDGGPRLGLEALMYLQTEVGAVVDHSDEAESRLFRRLMSHLLNAETGSGGNSTSAGRMAALTGDVSAAADETLVAADRVSLGGGSAGGVGSSPLNPNAAMTGADSWSGAAGSKRTREEAETDETDLASSVSSLMSGDDAGSEMMLSASQVLQHRTRKVAAARMLPTWNASSVQGARERESEHMRIRYVEELWIGRSGARYDSADRHSENALFVRA</sequence>
<dbReference type="InterPro" id="IPR006594">
    <property type="entry name" value="LisH"/>
</dbReference>
<dbReference type="InterPro" id="IPR010565">
    <property type="entry name" value="Muskelin_N"/>
</dbReference>
<feature type="compositionally biased region" description="Low complexity" evidence="2">
    <location>
        <begin position="194"/>
        <end position="205"/>
    </location>
</feature>
<feature type="region of interest" description="Disordered" evidence="2">
    <location>
        <begin position="597"/>
        <end position="617"/>
    </location>
</feature>
<evidence type="ECO:0000256" key="1">
    <source>
        <dbReference type="ARBA" id="ARBA00022737"/>
    </source>
</evidence>
<dbReference type="PANTHER" id="PTHR15526:SF5">
    <property type="entry name" value="MUSKELIN"/>
    <property type="match status" value="1"/>
</dbReference>
<dbReference type="eggNOG" id="KOG2437">
    <property type="taxonomic scope" value="Eukaryota"/>
</dbReference>
<dbReference type="HOGENOM" id="CLU_004210_0_1_1"/>
<evidence type="ECO:0000256" key="2">
    <source>
        <dbReference type="SAM" id="MobiDB-lite"/>
    </source>
</evidence>
<feature type="compositionally biased region" description="Polar residues" evidence="2">
    <location>
        <begin position="211"/>
        <end position="225"/>
    </location>
</feature>
<dbReference type="PANTHER" id="PTHR15526">
    <property type="entry name" value="MUSKELIN"/>
    <property type="match status" value="1"/>
</dbReference>
<dbReference type="Gene3D" id="2.120.10.80">
    <property type="entry name" value="Kelch-type beta propeller"/>
    <property type="match status" value="2"/>
</dbReference>
<dbReference type="GeneID" id="24105882"/>
<dbReference type="Pfam" id="PF01344">
    <property type="entry name" value="Kelch_1"/>
    <property type="match status" value="1"/>
</dbReference>
<feature type="domain" description="Muskelin N-terminal" evidence="3">
    <location>
        <begin position="154"/>
        <end position="190"/>
    </location>
</feature>
<reference evidence="5" key="1">
    <citation type="journal article" date="2013" name="Genome Announc.">
        <title>Draft genome sequence of the basidiomycetous yeast-like fungus Pseudozyma hubeiensis SY62, which produces an abundant amount of the biosurfactant mannosylerythritol lipids.</title>
        <authorList>
            <person name="Konishi M."/>
            <person name="Hatada Y."/>
            <person name="Horiuchi J."/>
        </authorList>
    </citation>
    <scope>NUCLEOTIDE SEQUENCE [LARGE SCALE GENOMIC DNA]</scope>
    <source>
        <strain evidence="5">SY62</strain>
    </source>
</reference>
<feature type="compositionally biased region" description="Low complexity" evidence="2">
    <location>
        <begin position="226"/>
        <end position="257"/>
    </location>
</feature>
<dbReference type="Pfam" id="PF06588">
    <property type="entry name" value="Muskelin_N"/>
    <property type="match status" value="3"/>
</dbReference>
<keyword evidence="5" id="KW-1185">Reference proteome</keyword>
<feature type="compositionally biased region" description="Low complexity" evidence="2">
    <location>
        <begin position="784"/>
        <end position="795"/>
    </location>
</feature>
<feature type="compositionally biased region" description="Low complexity" evidence="2">
    <location>
        <begin position="58"/>
        <end position="69"/>
    </location>
</feature>
<dbReference type="OrthoDB" id="10052615at2759"/>
<feature type="region of interest" description="Disordered" evidence="2">
    <location>
        <begin position="47"/>
        <end position="81"/>
    </location>
</feature>
<proteinExistence type="predicted"/>
<protein>
    <recommendedName>
        <fullName evidence="3">Muskelin N-terminal domain-containing protein</fullName>
    </recommendedName>
</protein>
<feature type="compositionally biased region" description="Low complexity" evidence="2">
    <location>
        <begin position="824"/>
        <end position="846"/>
    </location>
</feature>
<feature type="region of interest" description="Disordered" evidence="2">
    <location>
        <begin position="193"/>
        <end position="273"/>
    </location>
</feature>
<feature type="region of interest" description="Disordered" evidence="2">
    <location>
        <begin position="762"/>
        <end position="850"/>
    </location>
</feature>
<keyword evidence="1" id="KW-0677">Repeat</keyword>
<evidence type="ECO:0000313" key="4">
    <source>
        <dbReference type="EMBL" id="GAC93016.1"/>
    </source>
</evidence>
<organism evidence="4 5">
    <name type="scientific">Pseudozyma hubeiensis (strain SY62)</name>
    <name type="common">Yeast</name>
    <dbReference type="NCBI Taxonomy" id="1305764"/>
    <lineage>
        <taxon>Eukaryota</taxon>
        <taxon>Fungi</taxon>
        <taxon>Dikarya</taxon>
        <taxon>Basidiomycota</taxon>
        <taxon>Ustilaginomycotina</taxon>
        <taxon>Ustilaginomycetes</taxon>
        <taxon>Ustilaginales</taxon>
        <taxon>Ustilaginaceae</taxon>
        <taxon>Pseudozyma</taxon>
    </lineage>
</organism>
<name>R9NWV6_PSEHS</name>
<feature type="compositionally biased region" description="Low complexity" evidence="2">
    <location>
        <begin position="597"/>
        <end position="614"/>
    </location>
</feature>
<feature type="region of interest" description="Disordered" evidence="2">
    <location>
        <begin position="1097"/>
        <end position="1189"/>
    </location>
</feature>
<dbReference type="Gene3D" id="2.60.120.260">
    <property type="entry name" value="Galactose-binding domain-like"/>
    <property type="match status" value="1"/>
</dbReference>
<accession>R9NWV6</accession>
<feature type="compositionally biased region" description="Polar residues" evidence="2">
    <location>
        <begin position="1151"/>
        <end position="1167"/>
    </location>
</feature>
<dbReference type="InterPro" id="IPR015915">
    <property type="entry name" value="Kelch-typ_b-propeller"/>
</dbReference>
<feature type="region of interest" description="Disordered" evidence="2">
    <location>
        <begin position="1377"/>
        <end position="1429"/>
    </location>
</feature>
<dbReference type="PROSITE" id="PS50896">
    <property type="entry name" value="LISH"/>
    <property type="match status" value="1"/>
</dbReference>
<feature type="domain" description="Muskelin N-terminal" evidence="3">
    <location>
        <begin position="389"/>
        <end position="473"/>
    </location>
</feature>
<evidence type="ECO:0000313" key="5">
    <source>
        <dbReference type="Proteomes" id="UP000014071"/>
    </source>
</evidence>